<dbReference type="PROSITE" id="PS51012">
    <property type="entry name" value="ABC_TM2"/>
    <property type="match status" value="1"/>
</dbReference>
<organism evidence="10 11">
    <name type="scientific">Microbulbifer agarilyticus</name>
    <dbReference type="NCBI Taxonomy" id="260552"/>
    <lineage>
        <taxon>Bacteria</taxon>
        <taxon>Pseudomonadati</taxon>
        <taxon>Pseudomonadota</taxon>
        <taxon>Gammaproteobacteria</taxon>
        <taxon>Cellvibrionales</taxon>
        <taxon>Microbulbiferaceae</taxon>
        <taxon>Microbulbifer</taxon>
    </lineage>
</organism>
<dbReference type="STRING" id="260552.Mag101_03695"/>
<evidence type="ECO:0000259" key="9">
    <source>
        <dbReference type="PROSITE" id="PS51012"/>
    </source>
</evidence>
<evidence type="ECO:0000256" key="4">
    <source>
        <dbReference type="ARBA" id="ARBA00022475"/>
    </source>
</evidence>
<dbReference type="Proteomes" id="UP000188219">
    <property type="component" value="Chromosome"/>
</dbReference>
<dbReference type="RefSeq" id="WP_077400955.1">
    <property type="nucleotide sequence ID" value="NZ_CP019650.1"/>
</dbReference>
<dbReference type="PRINTS" id="PR00164">
    <property type="entry name" value="ABC2TRNSPORT"/>
</dbReference>
<dbReference type="OrthoDB" id="9808686at2"/>
<dbReference type="GO" id="GO:0043190">
    <property type="term" value="C:ATP-binding cassette (ABC) transporter complex"/>
    <property type="evidence" value="ECO:0007669"/>
    <property type="project" value="InterPro"/>
</dbReference>
<keyword evidence="3 8" id="KW-0813">Transport</keyword>
<sequence length="374" mass="41469">MNWRRLYAVLVKEFRQMRRDRMTLAMIVGIPIMQLALFGYAINLNLRNLPAAIADQSKTSASRQFVMDMIATEVIEPVTPAQTPDQLMGMLRRGEISVGVVIPYDYERRLALGQEAVQILVDGSDTVVQSAAQQLAQIPVGEPPPETDTALPNRQSTVPLPDGPISIVAFYNPQRVSAINIVPGLIGIILTMTMVMFTSVAIVRERERGNMELLIATPISRAELMIGKVLPYGLIGLVQTSLILLLGVVLFSVPIRGSLLDVYIAALLLILANLAMGLLISTRAQSQFQAMQMTFFVFLPSILLSGFMFPFDGMPKAAQWLAEILPLTHFLRLIRGIMLRGADILELWPDLVALLVFVVVMMTLAILRFRKRLD</sequence>
<dbReference type="InterPro" id="IPR000412">
    <property type="entry name" value="ABC_2_transport"/>
</dbReference>
<feature type="domain" description="ABC transmembrane type-2" evidence="9">
    <location>
        <begin position="147"/>
        <end position="372"/>
    </location>
</feature>
<dbReference type="EMBL" id="CP019650">
    <property type="protein sequence ID" value="AQQ66841.1"/>
    <property type="molecule type" value="Genomic_DNA"/>
</dbReference>
<feature type="transmembrane region" description="Helical" evidence="8">
    <location>
        <begin position="262"/>
        <end position="281"/>
    </location>
</feature>
<dbReference type="eggNOG" id="COG0842">
    <property type="taxonomic scope" value="Bacteria"/>
</dbReference>
<evidence type="ECO:0000256" key="1">
    <source>
        <dbReference type="ARBA" id="ARBA00004651"/>
    </source>
</evidence>
<feature type="transmembrane region" description="Helical" evidence="8">
    <location>
        <begin position="293"/>
        <end position="311"/>
    </location>
</feature>
<protein>
    <recommendedName>
        <fullName evidence="8">Transport permease protein</fullName>
    </recommendedName>
</protein>
<comment type="similarity">
    <text evidence="2 8">Belongs to the ABC-2 integral membrane protein family.</text>
</comment>
<reference evidence="10" key="1">
    <citation type="submission" date="2017-02" db="EMBL/GenBank/DDBJ databases">
        <title>Genome of Microbulbifer agarilyticus GP101.</title>
        <authorList>
            <person name="Jung J."/>
            <person name="Bae S.S."/>
            <person name="Baek K."/>
        </authorList>
    </citation>
    <scope>NUCLEOTIDE SEQUENCE [LARGE SCALE GENOMIC DNA]</scope>
    <source>
        <strain evidence="10">GP101</strain>
    </source>
</reference>
<keyword evidence="5 8" id="KW-0812">Transmembrane</keyword>
<dbReference type="KEGG" id="maga:Mag101_03695"/>
<evidence type="ECO:0000313" key="11">
    <source>
        <dbReference type="Proteomes" id="UP000188219"/>
    </source>
</evidence>
<evidence type="ECO:0000256" key="8">
    <source>
        <dbReference type="RuleBase" id="RU361157"/>
    </source>
</evidence>
<keyword evidence="7 8" id="KW-0472">Membrane</keyword>
<evidence type="ECO:0000313" key="10">
    <source>
        <dbReference type="EMBL" id="AQQ66841.1"/>
    </source>
</evidence>
<feature type="transmembrane region" description="Helical" evidence="8">
    <location>
        <begin position="229"/>
        <end position="250"/>
    </location>
</feature>
<dbReference type="AlphaFoldDB" id="A0A1Q2M2B1"/>
<dbReference type="Pfam" id="PF12698">
    <property type="entry name" value="ABC2_membrane_3"/>
    <property type="match status" value="1"/>
</dbReference>
<keyword evidence="11" id="KW-1185">Reference proteome</keyword>
<dbReference type="Gene3D" id="3.40.1710.10">
    <property type="entry name" value="abc type-2 transporter like domain"/>
    <property type="match status" value="1"/>
</dbReference>
<dbReference type="GO" id="GO:0140359">
    <property type="term" value="F:ABC-type transporter activity"/>
    <property type="evidence" value="ECO:0007669"/>
    <property type="project" value="InterPro"/>
</dbReference>
<name>A0A1Q2M2B1_9GAMM</name>
<feature type="transmembrane region" description="Helical" evidence="8">
    <location>
        <begin position="21"/>
        <end position="42"/>
    </location>
</feature>
<evidence type="ECO:0000256" key="7">
    <source>
        <dbReference type="ARBA" id="ARBA00023136"/>
    </source>
</evidence>
<dbReference type="InterPro" id="IPR051449">
    <property type="entry name" value="ABC-2_transporter_component"/>
</dbReference>
<evidence type="ECO:0000256" key="3">
    <source>
        <dbReference type="ARBA" id="ARBA00022448"/>
    </source>
</evidence>
<keyword evidence="6 8" id="KW-1133">Transmembrane helix</keyword>
<proteinExistence type="inferred from homology"/>
<dbReference type="InterPro" id="IPR047817">
    <property type="entry name" value="ABC2_TM_bact-type"/>
</dbReference>
<evidence type="ECO:0000256" key="6">
    <source>
        <dbReference type="ARBA" id="ARBA00022989"/>
    </source>
</evidence>
<evidence type="ECO:0000256" key="2">
    <source>
        <dbReference type="ARBA" id="ARBA00007783"/>
    </source>
</evidence>
<gene>
    <name evidence="10" type="ORF">Mag101_03695</name>
</gene>
<keyword evidence="4 8" id="KW-1003">Cell membrane</keyword>
<feature type="transmembrane region" description="Helical" evidence="8">
    <location>
        <begin position="181"/>
        <end position="203"/>
    </location>
</feature>
<dbReference type="PANTHER" id="PTHR30294">
    <property type="entry name" value="MEMBRANE COMPONENT OF ABC TRANSPORTER YHHJ-RELATED"/>
    <property type="match status" value="1"/>
</dbReference>
<feature type="transmembrane region" description="Helical" evidence="8">
    <location>
        <begin position="347"/>
        <end position="367"/>
    </location>
</feature>
<accession>A0A1Q2M2B1</accession>
<comment type="subcellular location">
    <subcellularLocation>
        <location evidence="8">Cell inner membrane</location>
        <topology evidence="8">Multi-pass membrane protein</topology>
    </subcellularLocation>
    <subcellularLocation>
        <location evidence="1">Cell membrane</location>
        <topology evidence="1">Multi-pass membrane protein</topology>
    </subcellularLocation>
</comment>
<evidence type="ECO:0000256" key="5">
    <source>
        <dbReference type="ARBA" id="ARBA00022692"/>
    </source>
</evidence>
<dbReference type="PANTHER" id="PTHR30294:SF29">
    <property type="entry name" value="MULTIDRUG ABC TRANSPORTER PERMEASE YBHS-RELATED"/>
    <property type="match status" value="1"/>
</dbReference>
<dbReference type="InterPro" id="IPR013525">
    <property type="entry name" value="ABC2_TM"/>
</dbReference>